<dbReference type="Gramene" id="evm.model.01.2676">
    <property type="protein sequence ID" value="cds.evm.model.01.2676"/>
    <property type="gene ID" value="evm.TU.01.2676"/>
</dbReference>
<dbReference type="EMBL" id="UZAU01000078">
    <property type="status" value="NOT_ANNOTATED_CDS"/>
    <property type="molecule type" value="Genomic_DNA"/>
</dbReference>
<accession>A0A803NM63</accession>
<reference evidence="1" key="1">
    <citation type="submission" date="2018-11" db="EMBL/GenBank/DDBJ databases">
        <authorList>
            <person name="Grassa J C."/>
        </authorList>
    </citation>
    <scope>NUCLEOTIDE SEQUENCE [LARGE SCALE GENOMIC DNA]</scope>
</reference>
<reference evidence="1" key="2">
    <citation type="submission" date="2021-03" db="UniProtKB">
        <authorList>
            <consortium name="EnsemblPlants"/>
        </authorList>
    </citation>
    <scope>IDENTIFICATION</scope>
</reference>
<evidence type="ECO:0000313" key="2">
    <source>
        <dbReference type="Proteomes" id="UP000596661"/>
    </source>
</evidence>
<keyword evidence="2" id="KW-1185">Reference proteome</keyword>
<dbReference type="AlphaFoldDB" id="A0A803NM63"/>
<proteinExistence type="predicted"/>
<protein>
    <submittedName>
        <fullName evidence="1">Uncharacterized protein</fullName>
    </submittedName>
</protein>
<dbReference type="EnsemblPlants" id="evm.model.01.2676">
    <property type="protein sequence ID" value="cds.evm.model.01.2676"/>
    <property type="gene ID" value="evm.TU.01.2676"/>
</dbReference>
<evidence type="ECO:0000313" key="1">
    <source>
        <dbReference type="EnsemblPlants" id="cds.evm.model.01.2676"/>
    </source>
</evidence>
<name>A0A803NM63_CANSA</name>
<organism evidence="1 2">
    <name type="scientific">Cannabis sativa</name>
    <name type="common">Hemp</name>
    <name type="synonym">Marijuana</name>
    <dbReference type="NCBI Taxonomy" id="3483"/>
    <lineage>
        <taxon>Eukaryota</taxon>
        <taxon>Viridiplantae</taxon>
        <taxon>Streptophyta</taxon>
        <taxon>Embryophyta</taxon>
        <taxon>Tracheophyta</taxon>
        <taxon>Spermatophyta</taxon>
        <taxon>Magnoliopsida</taxon>
        <taxon>eudicotyledons</taxon>
        <taxon>Gunneridae</taxon>
        <taxon>Pentapetalae</taxon>
        <taxon>rosids</taxon>
        <taxon>fabids</taxon>
        <taxon>Rosales</taxon>
        <taxon>Cannabaceae</taxon>
        <taxon>Cannabis</taxon>
    </lineage>
</organism>
<dbReference type="Proteomes" id="UP000596661">
    <property type="component" value="Chromosome 1"/>
</dbReference>
<sequence length="74" mass="7911">MPRIHAFTVRMPDSPLHGSPPGCGGECCLSRVLTGGHCLLDTRGEPWQLSSNSSWIACRTSNTSKNGVSSPSFH</sequence>